<name>A0ABQ3VFM4_9CHLR</name>
<accession>A0ABQ3VFM4</accession>
<comment type="caution">
    <text evidence="1">The sequence shown here is derived from an EMBL/GenBank/DDBJ whole genome shotgun (WGS) entry which is preliminary data.</text>
</comment>
<proteinExistence type="predicted"/>
<evidence type="ECO:0000313" key="1">
    <source>
        <dbReference type="EMBL" id="GHO84529.1"/>
    </source>
</evidence>
<dbReference type="EMBL" id="BNJJ01000006">
    <property type="protein sequence ID" value="GHO84529.1"/>
    <property type="molecule type" value="Genomic_DNA"/>
</dbReference>
<dbReference type="Proteomes" id="UP000635565">
    <property type="component" value="Unassembled WGS sequence"/>
</dbReference>
<gene>
    <name evidence="1" type="ORF">KSZ_25350</name>
</gene>
<protein>
    <submittedName>
        <fullName evidence="1">Uncharacterized protein</fullName>
    </submittedName>
</protein>
<reference evidence="1 2" key="1">
    <citation type="journal article" date="2021" name="Int. J. Syst. Evol. Microbiol.">
        <title>Reticulibacter mediterranei gen. nov., sp. nov., within the new family Reticulibacteraceae fam. nov., and Ktedonospora formicarum gen. nov., sp. nov., Ktedonobacter robiniae sp. nov., Dictyobacter formicarum sp. nov. and Dictyobacter arantiisoli sp. nov., belonging to the class Ktedonobacteria.</title>
        <authorList>
            <person name="Yabe S."/>
            <person name="Zheng Y."/>
            <person name="Wang C.M."/>
            <person name="Sakai Y."/>
            <person name="Abe K."/>
            <person name="Yokota A."/>
            <person name="Donadio S."/>
            <person name="Cavaletti L."/>
            <person name="Monciardini P."/>
        </authorList>
    </citation>
    <scope>NUCLEOTIDE SEQUENCE [LARGE SCALE GENOMIC DNA]</scope>
    <source>
        <strain evidence="1 2">SOSP1-9</strain>
    </source>
</reference>
<sequence length="60" mass="6425">MTTSPITRETEINKGISTNKETDVITSVFKILVVAFALAAAPHAHILCAGIEKGICREGR</sequence>
<organism evidence="1 2">
    <name type="scientific">Dictyobacter formicarum</name>
    <dbReference type="NCBI Taxonomy" id="2778368"/>
    <lineage>
        <taxon>Bacteria</taxon>
        <taxon>Bacillati</taxon>
        <taxon>Chloroflexota</taxon>
        <taxon>Ktedonobacteria</taxon>
        <taxon>Ktedonobacterales</taxon>
        <taxon>Dictyobacteraceae</taxon>
        <taxon>Dictyobacter</taxon>
    </lineage>
</organism>
<keyword evidence="2" id="KW-1185">Reference proteome</keyword>
<evidence type="ECO:0000313" key="2">
    <source>
        <dbReference type="Proteomes" id="UP000635565"/>
    </source>
</evidence>